<organism evidence="2 3">
    <name type="scientific">Parathielavia hyrcaniae</name>
    <dbReference type="NCBI Taxonomy" id="113614"/>
    <lineage>
        <taxon>Eukaryota</taxon>
        <taxon>Fungi</taxon>
        <taxon>Dikarya</taxon>
        <taxon>Ascomycota</taxon>
        <taxon>Pezizomycotina</taxon>
        <taxon>Sordariomycetes</taxon>
        <taxon>Sordariomycetidae</taxon>
        <taxon>Sordariales</taxon>
        <taxon>Chaetomiaceae</taxon>
        <taxon>Parathielavia</taxon>
    </lineage>
</organism>
<feature type="compositionally biased region" description="Pro residues" evidence="1">
    <location>
        <begin position="319"/>
        <end position="331"/>
    </location>
</feature>
<feature type="compositionally biased region" description="Polar residues" evidence="1">
    <location>
        <begin position="106"/>
        <end position="131"/>
    </location>
</feature>
<feature type="compositionally biased region" description="Basic and acidic residues" evidence="1">
    <location>
        <begin position="44"/>
        <end position="53"/>
    </location>
</feature>
<feature type="compositionally biased region" description="Basic residues" evidence="1">
    <location>
        <begin position="469"/>
        <end position="484"/>
    </location>
</feature>
<keyword evidence="3" id="KW-1185">Reference proteome</keyword>
<accession>A0AAN6Q5S5</accession>
<feature type="region of interest" description="Disordered" evidence="1">
    <location>
        <begin position="399"/>
        <end position="583"/>
    </location>
</feature>
<feature type="compositionally biased region" description="Low complexity" evidence="1">
    <location>
        <begin position="519"/>
        <end position="547"/>
    </location>
</feature>
<feature type="region of interest" description="Disordered" evidence="1">
    <location>
        <begin position="173"/>
        <end position="211"/>
    </location>
</feature>
<feature type="region of interest" description="Disordered" evidence="1">
    <location>
        <begin position="294"/>
        <end position="346"/>
    </location>
</feature>
<feature type="region of interest" description="Disordered" evidence="1">
    <location>
        <begin position="1"/>
        <end position="131"/>
    </location>
</feature>
<comment type="caution">
    <text evidence="2">The sequence shown here is derived from an EMBL/GenBank/DDBJ whole genome shotgun (WGS) entry which is preliminary data.</text>
</comment>
<feature type="compositionally biased region" description="Basic and acidic residues" evidence="1">
    <location>
        <begin position="558"/>
        <end position="568"/>
    </location>
</feature>
<dbReference type="AlphaFoldDB" id="A0AAN6Q5S5"/>
<feature type="compositionally biased region" description="Basic residues" evidence="1">
    <location>
        <begin position="548"/>
        <end position="557"/>
    </location>
</feature>
<proteinExistence type="predicted"/>
<protein>
    <submittedName>
        <fullName evidence="2">Uncharacterized protein</fullName>
    </submittedName>
</protein>
<feature type="compositionally biased region" description="Low complexity" evidence="1">
    <location>
        <begin position="485"/>
        <end position="498"/>
    </location>
</feature>
<feature type="compositionally biased region" description="Basic and acidic residues" evidence="1">
    <location>
        <begin position="85"/>
        <end position="99"/>
    </location>
</feature>
<feature type="compositionally biased region" description="Basic and acidic residues" evidence="1">
    <location>
        <begin position="186"/>
        <end position="206"/>
    </location>
</feature>
<gene>
    <name evidence="2" type="ORF">N658DRAFT_465912</name>
</gene>
<evidence type="ECO:0000313" key="3">
    <source>
        <dbReference type="Proteomes" id="UP001305647"/>
    </source>
</evidence>
<dbReference type="EMBL" id="MU863627">
    <property type="protein sequence ID" value="KAK4104049.1"/>
    <property type="molecule type" value="Genomic_DNA"/>
</dbReference>
<feature type="compositionally biased region" description="Polar residues" evidence="1">
    <location>
        <begin position="337"/>
        <end position="346"/>
    </location>
</feature>
<feature type="compositionally biased region" description="Pro residues" evidence="1">
    <location>
        <begin position="448"/>
        <end position="457"/>
    </location>
</feature>
<reference evidence="2" key="2">
    <citation type="submission" date="2023-05" db="EMBL/GenBank/DDBJ databases">
        <authorList>
            <consortium name="Lawrence Berkeley National Laboratory"/>
            <person name="Steindorff A."/>
            <person name="Hensen N."/>
            <person name="Bonometti L."/>
            <person name="Westerberg I."/>
            <person name="Brannstrom I.O."/>
            <person name="Guillou S."/>
            <person name="Cros-Aarteil S."/>
            <person name="Calhoun S."/>
            <person name="Haridas S."/>
            <person name="Kuo A."/>
            <person name="Mondo S."/>
            <person name="Pangilinan J."/>
            <person name="Riley R."/>
            <person name="Labutti K."/>
            <person name="Andreopoulos B."/>
            <person name="Lipzen A."/>
            <person name="Chen C."/>
            <person name="Yanf M."/>
            <person name="Daum C."/>
            <person name="Ng V."/>
            <person name="Clum A."/>
            <person name="Ohm R."/>
            <person name="Martin F."/>
            <person name="Silar P."/>
            <person name="Natvig D."/>
            <person name="Lalanne C."/>
            <person name="Gautier V."/>
            <person name="Ament-Velasquez S.L."/>
            <person name="Kruys A."/>
            <person name="Hutchinson M.I."/>
            <person name="Powell A.J."/>
            <person name="Barry K."/>
            <person name="Miller A.N."/>
            <person name="Grigoriev I.V."/>
            <person name="Debuchy R."/>
            <person name="Gladieux P."/>
            <person name="Thoren M.H."/>
            <person name="Johannesson H."/>
        </authorList>
    </citation>
    <scope>NUCLEOTIDE SEQUENCE</scope>
    <source>
        <strain evidence="2">CBS 757.83</strain>
    </source>
</reference>
<name>A0AAN6Q5S5_9PEZI</name>
<evidence type="ECO:0000256" key="1">
    <source>
        <dbReference type="SAM" id="MobiDB-lite"/>
    </source>
</evidence>
<reference evidence="2" key="1">
    <citation type="journal article" date="2023" name="Mol. Phylogenet. Evol.">
        <title>Genome-scale phylogeny and comparative genomics of the fungal order Sordariales.</title>
        <authorList>
            <person name="Hensen N."/>
            <person name="Bonometti L."/>
            <person name="Westerberg I."/>
            <person name="Brannstrom I.O."/>
            <person name="Guillou S."/>
            <person name="Cros-Aarteil S."/>
            <person name="Calhoun S."/>
            <person name="Haridas S."/>
            <person name="Kuo A."/>
            <person name="Mondo S."/>
            <person name="Pangilinan J."/>
            <person name="Riley R."/>
            <person name="LaButti K."/>
            <person name="Andreopoulos B."/>
            <person name="Lipzen A."/>
            <person name="Chen C."/>
            <person name="Yan M."/>
            <person name="Daum C."/>
            <person name="Ng V."/>
            <person name="Clum A."/>
            <person name="Steindorff A."/>
            <person name="Ohm R.A."/>
            <person name="Martin F."/>
            <person name="Silar P."/>
            <person name="Natvig D.O."/>
            <person name="Lalanne C."/>
            <person name="Gautier V."/>
            <person name="Ament-Velasquez S.L."/>
            <person name="Kruys A."/>
            <person name="Hutchinson M.I."/>
            <person name="Powell A.J."/>
            <person name="Barry K."/>
            <person name="Miller A.N."/>
            <person name="Grigoriev I.V."/>
            <person name="Debuchy R."/>
            <person name="Gladieux P."/>
            <person name="Hiltunen Thoren M."/>
            <person name="Johannesson H."/>
        </authorList>
    </citation>
    <scope>NUCLEOTIDE SEQUENCE</scope>
    <source>
        <strain evidence="2">CBS 757.83</strain>
    </source>
</reference>
<feature type="compositionally biased region" description="Low complexity" evidence="1">
    <location>
        <begin position="420"/>
        <end position="430"/>
    </location>
</feature>
<feature type="compositionally biased region" description="Basic and acidic residues" evidence="1">
    <location>
        <begin position="23"/>
        <end position="32"/>
    </location>
</feature>
<evidence type="ECO:0000313" key="2">
    <source>
        <dbReference type="EMBL" id="KAK4104049.1"/>
    </source>
</evidence>
<sequence length="583" mass="64178">MTENKPPPEIRQGSGPSSCPNRILDRKIDRHALPQSFSSNLARRGLDPAKKASDGSVRSIVSLFEKSAAASDHQKRPRPILATRASDKASLKSGREDLQYGRACNKSDNISPNGLQETQQQKSGLASSPCTAPSISPSVQVGYHIEDYSLTLLKHKSYFNNRPLARCLDNVSEEDTRTKVQRVKSKKEAGKELAAENKQDKRDGNARSRGNRAILTPSIEVDDLMSKLLTWEVKPVSTQRHEPEVEDQIRDPAEVKRFWSDVRTRLWVDDVETDGEEPSFTEDGNQKAVSVEADEVQASEPSISVRSPSSYSQMQVPEDVPPTRPPPPIPTTPRGRSYSTTSSLSKQHLTAHSLVSLFGPTMDRPAWDEPPPTQLVGLGITIPGCLDFDELLYDDEPETELPTLGECGRPLPIPPTQPNSHSRYPSSGSSRWTRPPTWRAPSSLKSSSPPPVPPLPCSIPAQSETNEHHSHHRRANHVRNRHHPPSSTTTTTASISTPRVAGPEPSSSNKSIHSRRTPEASTSSTTTRSTRADSGSTTDSSLSASARRQARPPRRRRLTTEEKLHEIDTFLSSPDGEGKEGWI</sequence>
<dbReference type="Proteomes" id="UP001305647">
    <property type="component" value="Unassembled WGS sequence"/>
</dbReference>
<feature type="compositionally biased region" description="Low complexity" evidence="1">
    <location>
        <begin position="299"/>
        <end position="312"/>
    </location>
</feature>